<feature type="region of interest" description="Disordered" evidence="1">
    <location>
        <begin position="113"/>
        <end position="136"/>
    </location>
</feature>
<feature type="compositionally biased region" description="Gly residues" evidence="1">
    <location>
        <begin position="355"/>
        <end position="368"/>
    </location>
</feature>
<feature type="compositionally biased region" description="Basic and acidic residues" evidence="1">
    <location>
        <begin position="519"/>
        <end position="541"/>
    </location>
</feature>
<feature type="compositionally biased region" description="Low complexity" evidence="1">
    <location>
        <begin position="419"/>
        <end position="435"/>
    </location>
</feature>
<organism evidence="3 4">
    <name type="scientific">Monilinia vaccinii-corymbosi</name>
    <dbReference type="NCBI Taxonomy" id="61207"/>
    <lineage>
        <taxon>Eukaryota</taxon>
        <taxon>Fungi</taxon>
        <taxon>Dikarya</taxon>
        <taxon>Ascomycota</taxon>
        <taxon>Pezizomycotina</taxon>
        <taxon>Leotiomycetes</taxon>
        <taxon>Helotiales</taxon>
        <taxon>Sclerotiniaceae</taxon>
        <taxon>Monilinia</taxon>
    </lineage>
</organism>
<feature type="compositionally biased region" description="Polar residues" evidence="1">
    <location>
        <begin position="236"/>
        <end position="246"/>
    </location>
</feature>
<dbReference type="AlphaFoldDB" id="A0A8A3PDV7"/>
<dbReference type="Proteomes" id="UP000672032">
    <property type="component" value="Chromosome 3"/>
</dbReference>
<feature type="transmembrane region" description="Helical" evidence="2">
    <location>
        <begin position="142"/>
        <end position="167"/>
    </location>
</feature>
<keyword evidence="2" id="KW-1133">Transmembrane helix</keyword>
<dbReference type="EMBL" id="CP063407">
    <property type="protein sequence ID" value="QSZ33243.1"/>
    <property type="molecule type" value="Genomic_DNA"/>
</dbReference>
<feature type="compositionally biased region" description="Pro residues" evidence="1">
    <location>
        <begin position="577"/>
        <end position="588"/>
    </location>
</feature>
<feature type="region of interest" description="Disordered" evidence="1">
    <location>
        <begin position="230"/>
        <end position="255"/>
    </location>
</feature>
<evidence type="ECO:0000256" key="1">
    <source>
        <dbReference type="SAM" id="MobiDB-lite"/>
    </source>
</evidence>
<evidence type="ECO:0000313" key="3">
    <source>
        <dbReference type="EMBL" id="QSZ33243.1"/>
    </source>
</evidence>
<feature type="region of interest" description="Disordered" evidence="1">
    <location>
        <begin position="56"/>
        <end position="80"/>
    </location>
</feature>
<feature type="compositionally biased region" description="Basic and acidic residues" evidence="1">
    <location>
        <begin position="700"/>
        <end position="709"/>
    </location>
</feature>
<proteinExistence type="predicted"/>
<dbReference type="OrthoDB" id="5431298at2759"/>
<keyword evidence="2" id="KW-0812">Transmembrane</keyword>
<feature type="compositionally biased region" description="Polar residues" evidence="1">
    <location>
        <begin position="488"/>
        <end position="497"/>
    </location>
</feature>
<feature type="region of interest" description="Disordered" evidence="1">
    <location>
        <begin position="268"/>
        <end position="674"/>
    </location>
</feature>
<feature type="compositionally biased region" description="Low complexity" evidence="1">
    <location>
        <begin position="625"/>
        <end position="640"/>
    </location>
</feature>
<feature type="compositionally biased region" description="Polar residues" evidence="1">
    <location>
        <begin position="372"/>
        <end position="412"/>
    </location>
</feature>
<keyword evidence="4" id="KW-1185">Reference proteome</keyword>
<feature type="compositionally biased region" description="Basic and acidic residues" evidence="1">
    <location>
        <begin position="283"/>
        <end position="293"/>
    </location>
</feature>
<feature type="compositionally biased region" description="Low complexity" evidence="1">
    <location>
        <begin position="66"/>
        <end position="80"/>
    </location>
</feature>
<protein>
    <submittedName>
        <fullName evidence="3">Uncharacterized protein</fullName>
    </submittedName>
</protein>
<accession>A0A8A3PDV7</accession>
<feature type="compositionally biased region" description="Low complexity" evidence="1">
    <location>
        <begin position="113"/>
        <end position="132"/>
    </location>
</feature>
<evidence type="ECO:0000313" key="4">
    <source>
        <dbReference type="Proteomes" id="UP000672032"/>
    </source>
</evidence>
<evidence type="ECO:0000256" key="2">
    <source>
        <dbReference type="SAM" id="Phobius"/>
    </source>
</evidence>
<keyword evidence="2" id="KW-0472">Membrane</keyword>
<sequence>MYLDGDTNTFNQSLVIRDARECATGQLWYVCNASNFQGCCSVDACSVSKCPDSNTAEVGASGSSEPFSSTTPTPTTITTPTISSQTTIFSQPTLQAASPITLLITTTVNNTVSTSSSSSSSSPPSSSPTIPTQNPPVPSSNLAPIIAGAVVGAIAIMCLAMAAFCYFRFRQKKKQDREMMFEDAESPDPDEIQFFTTTGKTLPSPITTKTSKIPSGSGLAGMGLGDVFAPLGGKARNSSTHKTSSPPGAPAPTMTQIQIPAPVHSVPAFYPSPIAESPEDYEADKPLSPDPEKSTLAPPPESSHPAFHPLPGMAGTRPAYRPGMGFAVNELDGREVDHVPLGTAGGRRRRSGSRGEMGGRSEGSGSKGVVGTMSTPSFSSAPPVPQGQSSRHMPPNVLQSGQPTNIQSQHQLNYRRGNSHSNNGSGSGSESSHPNIANPSQKGHTPIQYLEQKAHRQYQRQVAQVRRMNAPAPQNPYPMYVDSREHQQNMGYQNALDQAQESEREQSQSQSQVHAQRAKRNEGDFTRGEDQGVPKRKDGTHSIHIGLGLEARPHTHHKRFGTSPPTPSTSAATSQCPPQPKPRSPPRIPGRKPLRHEDNARMQVQANIPETGTGTTRIPPPGHPPSAIGTATGTGSGNTNQAGKSFEHRAVGPAPPPPSWKPAAQNAKRVVPTERPREHILSWAEYDGGGKLGVSAGLDGKGKGKGTDV</sequence>
<gene>
    <name evidence="3" type="ORF">DSL72_002831</name>
</gene>
<feature type="region of interest" description="Disordered" evidence="1">
    <location>
        <begin position="687"/>
        <end position="709"/>
    </location>
</feature>
<reference evidence="3" key="1">
    <citation type="submission" date="2020-10" db="EMBL/GenBank/DDBJ databases">
        <title>Genome Sequence of Monilinia vaccinii-corymbosi Sheds Light on Mummy Berry Disease Infection of Blueberry and Mating Type.</title>
        <authorList>
            <person name="Yow A.G."/>
            <person name="Zhang Y."/>
            <person name="Bansal K."/>
            <person name="Eacker S.M."/>
            <person name="Sullivan S."/>
            <person name="Liachko I."/>
            <person name="Cubeta M.A."/>
            <person name="Rollins J.A."/>
            <person name="Ashrafi H."/>
        </authorList>
    </citation>
    <scope>NUCLEOTIDE SEQUENCE</scope>
    <source>
        <strain evidence="3">RL-1</strain>
    </source>
</reference>
<feature type="compositionally biased region" description="Polar residues" evidence="1">
    <location>
        <begin position="56"/>
        <end position="65"/>
    </location>
</feature>
<name>A0A8A3PDV7_9HELO</name>